<feature type="domain" description="Cyclic nucleotide-binding" evidence="2">
    <location>
        <begin position="174"/>
        <end position="258"/>
    </location>
</feature>
<feature type="region of interest" description="Disordered" evidence="1">
    <location>
        <begin position="934"/>
        <end position="959"/>
    </location>
</feature>
<feature type="region of interest" description="Disordered" evidence="1">
    <location>
        <begin position="849"/>
        <end position="869"/>
    </location>
</feature>
<dbReference type="InterPro" id="IPR018488">
    <property type="entry name" value="cNMP-bd_CS"/>
</dbReference>
<dbReference type="PROSITE" id="PS00889">
    <property type="entry name" value="CNMP_BINDING_2"/>
    <property type="match status" value="1"/>
</dbReference>
<dbReference type="GeneID" id="7843155"/>
<dbReference type="HOGENOM" id="CLU_258250_0_0_1"/>
<protein>
    <submittedName>
        <fullName evidence="3">Cyclic nucleotide-binding domain protein</fullName>
    </submittedName>
</protein>
<dbReference type="Gene3D" id="2.60.120.10">
    <property type="entry name" value="Jelly Rolls"/>
    <property type="match status" value="2"/>
</dbReference>
<dbReference type="InterPro" id="IPR018490">
    <property type="entry name" value="cNMP-bd_dom_sf"/>
</dbReference>
<feature type="compositionally biased region" description="Polar residues" evidence="1">
    <location>
        <begin position="934"/>
        <end position="948"/>
    </location>
</feature>
<dbReference type="STRING" id="312017.Q23HD3"/>
<evidence type="ECO:0000259" key="2">
    <source>
        <dbReference type="PROSITE" id="PS50042"/>
    </source>
</evidence>
<dbReference type="PANTHER" id="PTHR23011:SF28">
    <property type="entry name" value="CYCLIC NUCLEOTIDE-BINDING DOMAIN CONTAINING PROTEIN"/>
    <property type="match status" value="1"/>
</dbReference>
<feature type="domain" description="Cyclic nucleotide-binding" evidence="2">
    <location>
        <begin position="59"/>
        <end position="153"/>
    </location>
</feature>
<dbReference type="Pfam" id="PF00027">
    <property type="entry name" value="cNMP_binding"/>
    <property type="match status" value="1"/>
</dbReference>
<evidence type="ECO:0000256" key="1">
    <source>
        <dbReference type="SAM" id="MobiDB-lite"/>
    </source>
</evidence>
<organism evidence="3 4">
    <name type="scientific">Tetrahymena thermophila (strain SB210)</name>
    <dbReference type="NCBI Taxonomy" id="312017"/>
    <lineage>
        <taxon>Eukaryota</taxon>
        <taxon>Sar</taxon>
        <taxon>Alveolata</taxon>
        <taxon>Ciliophora</taxon>
        <taxon>Intramacronucleata</taxon>
        <taxon>Oligohymenophorea</taxon>
        <taxon>Hymenostomatida</taxon>
        <taxon>Tetrahymenina</taxon>
        <taxon>Tetrahymenidae</taxon>
        <taxon>Tetrahymena</taxon>
    </lineage>
</organism>
<dbReference type="PROSITE" id="PS50042">
    <property type="entry name" value="CNMP_BINDING_3"/>
    <property type="match status" value="2"/>
</dbReference>
<name>Q23HD3_TETTS</name>
<dbReference type="Proteomes" id="UP000009168">
    <property type="component" value="Unassembled WGS sequence"/>
</dbReference>
<dbReference type="PANTHER" id="PTHR23011">
    <property type="entry name" value="CYCLIC NUCLEOTIDE-BINDING DOMAIN CONTAINING PROTEIN"/>
    <property type="match status" value="1"/>
</dbReference>
<proteinExistence type="predicted"/>
<evidence type="ECO:0000313" key="3">
    <source>
        <dbReference type="EMBL" id="EAR95875.3"/>
    </source>
</evidence>
<dbReference type="InterPro" id="IPR014710">
    <property type="entry name" value="RmlC-like_jellyroll"/>
</dbReference>
<accession>Q23HD3</accession>
<dbReference type="RefSeq" id="XP_001016120.3">
    <property type="nucleotide sequence ID" value="XM_001016120.4"/>
</dbReference>
<dbReference type="InParanoid" id="Q23HD3"/>
<gene>
    <name evidence="3" type="ORF">TTHERM_00815120</name>
</gene>
<dbReference type="InterPro" id="IPR000595">
    <property type="entry name" value="cNMP-bd_dom"/>
</dbReference>
<dbReference type="SUPFAM" id="SSF51206">
    <property type="entry name" value="cAMP-binding domain-like"/>
    <property type="match status" value="2"/>
</dbReference>
<sequence length="1343" mass="155464">MEKDPLVQAEIISILSKKIEERTDTEWQLLYNYTSSISFFQKYVISGYKNIPQECCKVLQPLEMKKGDIVFYINTEGNKFYIIIQGEVGLFTKKVEEGPGNKFDNLVQVKNLEDGDYFGELGLLNFKTRSATVQCLTDCFFAVIDKASFDKILKKLEQDILQERIDAFGNENPLLKFSSKHTIKQLYFNAIFKKYAPNEFVIISGDSLEAIFIIKSGQYKLVKEYNRKTILNEDQEIDEEHEEKEYQVLNQDKYFLQLQKQKKKLISILDLGKGQIFGYEDFLQKNSVYSYGIVCKEAGEVIMIRANDFRKRLMSDKLTMIYLRQQMNLQINYIQHREATIVRSMEGFTQYYFEQDSQQDKAELITKMCVNSSGIKLDIPKTIVEKAKAQEKEDKQFKYNKVHSKLSHFKDELSQDFKSKIVKNYHEKFGNTEMSKLKVHVPQEIVQEVNYKLNKQKKLNVEKSPPQLSNSVLDYVKFKTGNIGQLIQNKSQSSLISSTKEFSTPIQIQSATIEFKNQSLQNSPTLGYLQSPMLSAKSHHQDYISESPIKTTQSSKRFLFVSQKALHSNISLPQSIEEIDELQNKTQSKIENYSQFNLNSQQDKRVRHQSELIQIQNYEINSNDLKENRPQFYQDLQTGNQQVWGDNYNFNKKTHSFHSESNRQVNNIDEKNIFGEEDQSSKNELKQPQNKQQKLQIFESIHLKKKKNLKNTNSMHEAQKIESIQENNFDLEDLNNNNNKQLQIKITQDSNFNSNKNTHQQVSDSPNLSSIQWSIQQAQIAQTPISLSQNNSQIQIEQIANNNIEKISQQNKYNNIINNIQRNNTLSPNFSYSPSNNNNNITNKIQQLQHSNSNDSNQSHKSKGNSNYCSLFKPYQQNQARYISSTFSQVDISNIESNKNSLKDKYLEKEVKYMISSGVKKNHIQKPKYLQTTSASSLGLSRQGNQLDQQEKDNEMSNNSVLSPLNSQNHYQISMQNFVESNIYNQSNSNLSQNQINNKTENFHLFTNENLQDVNNQKTDDIKKHLISNMQSKSLVYGNGISNSYFNSLKRDSTNSIPIYEIQEYPFQEQSKNNDKLNKQSSKNNISLISQRIHSQQNLKRMQTFSPSKKQETLIFNSRTSFGDIVNANLISEEAKKNPSQIIIDMLSQVENINSCKPKQDNKIFYRSSGGKKLSLSKSKPVYKFEQMESEENIKKLSKKNQQMQGNTEFTIPQFKSKSHLKFDRALSQILSPKGIQPAFKLNNSSQQIFRSPSMQLKKNEVSHLNNSINQTISTSKLNSPLKNINNHNPSSEFIKTKRPLSSINNKSNNLSQNQHFNSQVKLRPSSAKPIDFFQKILNKKFE</sequence>
<dbReference type="CDD" id="cd00038">
    <property type="entry name" value="CAP_ED"/>
    <property type="match status" value="2"/>
</dbReference>
<feature type="compositionally biased region" description="Low complexity" evidence="1">
    <location>
        <begin position="849"/>
        <end position="859"/>
    </location>
</feature>
<dbReference type="SMART" id="SM00100">
    <property type="entry name" value="cNMP"/>
    <property type="match status" value="2"/>
</dbReference>
<keyword evidence="4" id="KW-1185">Reference proteome</keyword>
<dbReference type="EMBL" id="GG662700">
    <property type="protein sequence ID" value="EAR95875.3"/>
    <property type="molecule type" value="Genomic_DNA"/>
</dbReference>
<dbReference type="KEGG" id="tet:TTHERM_00815120"/>
<reference evidence="4" key="1">
    <citation type="journal article" date="2006" name="PLoS Biol.">
        <title>Macronuclear genome sequence of the ciliate Tetrahymena thermophila, a model eukaryote.</title>
        <authorList>
            <person name="Eisen J.A."/>
            <person name="Coyne R.S."/>
            <person name="Wu M."/>
            <person name="Wu D."/>
            <person name="Thiagarajan M."/>
            <person name="Wortman J.R."/>
            <person name="Badger J.H."/>
            <person name="Ren Q."/>
            <person name="Amedeo P."/>
            <person name="Jones K.M."/>
            <person name="Tallon L.J."/>
            <person name="Delcher A.L."/>
            <person name="Salzberg S.L."/>
            <person name="Silva J.C."/>
            <person name="Haas B.J."/>
            <person name="Majoros W.H."/>
            <person name="Farzad M."/>
            <person name="Carlton J.M."/>
            <person name="Smith R.K. Jr."/>
            <person name="Garg J."/>
            <person name="Pearlman R.E."/>
            <person name="Karrer K.M."/>
            <person name="Sun L."/>
            <person name="Manning G."/>
            <person name="Elde N.C."/>
            <person name="Turkewitz A.P."/>
            <person name="Asai D.J."/>
            <person name="Wilkes D.E."/>
            <person name="Wang Y."/>
            <person name="Cai H."/>
            <person name="Collins K."/>
            <person name="Stewart B.A."/>
            <person name="Lee S.R."/>
            <person name="Wilamowska K."/>
            <person name="Weinberg Z."/>
            <person name="Ruzzo W.L."/>
            <person name="Wloga D."/>
            <person name="Gaertig J."/>
            <person name="Frankel J."/>
            <person name="Tsao C.-C."/>
            <person name="Gorovsky M.A."/>
            <person name="Keeling P.J."/>
            <person name="Waller R.F."/>
            <person name="Patron N.J."/>
            <person name="Cherry J.M."/>
            <person name="Stover N.A."/>
            <person name="Krieger C.J."/>
            <person name="del Toro C."/>
            <person name="Ryder H.F."/>
            <person name="Williamson S.C."/>
            <person name="Barbeau R.A."/>
            <person name="Hamilton E.P."/>
            <person name="Orias E."/>
        </authorList>
    </citation>
    <scope>NUCLEOTIDE SEQUENCE [LARGE SCALE GENOMIC DNA]</scope>
    <source>
        <strain evidence="4">SB210</strain>
    </source>
</reference>
<dbReference type="OrthoDB" id="286597at2759"/>
<evidence type="ECO:0000313" key="4">
    <source>
        <dbReference type="Proteomes" id="UP000009168"/>
    </source>
</evidence>